<evidence type="ECO:0000313" key="3">
    <source>
        <dbReference type="EMBL" id="KIK43230.1"/>
    </source>
</evidence>
<keyword evidence="4" id="KW-1185">Reference proteome</keyword>
<proteinExistence type="predicted"/>
<dbReference type="Pfam" id="PF25140">
    <property type="entry name" value="PGAP1_TMD"/>
    <property type="match status" value="1"/>
</dbReference>
<dbReference type="OrthoDB" id="348976at2759"/>
<evidence type="ECO:0000256" key="1">
    <source>
        <dbReference type="SAM" id="SignalP"/>
    </source>
</evidence>
<feature type="signal peptide" evidence="1">
    <location>
        <begin position="1"/>
        <end position="25"/>
    </location>
</feature>
<reference evidence="4" key="2">
    <citation type="submission" date="2015-01" db="EMBL/GenBank/DDBJ databases">
        <title>Evolutionary Origins and Diversification of the Mycorrhizal Mutualists.</title>
        <authorList>
            <consortium name="DOE Joint Genome Institute"/>
            <consortium name="Mycorrhizal Genomics Consortium"/>
            <person name="Kohler A."/>
            <person name="Kuo A."/>
            <person name="Nagy L.G."/>
            <person name="Floudas D."/>
            <person name="Copeland A."/>
            <person name="Barry K.W."/>
            <person name="Cichocki N."/>
            <person name="Veneault-Fourrey C."/>
            <person name="LaButti K."/>
            <person name="Lindquist E.A."/>
            <person name="Lipzen A."/>
            <person name="Lundell T."/>
            <person name="Morin E."/>
            <person name="Murat C."/>
            <person name="Riley R."/>
            <person name="Ohm R."/>
            <person name="Sun H."/>
            <person name="Tunlid A."/>
            <person name="Henrissat B."/>
            <person name="Grigoriev I.V."/>
            <person name="Hibbett D.S."/>
            <person name="Martin F."/>
        </authorList>
    </citation>
    <scope>NUCLEOTIDE SEQUENCE [LARGE SCALE GENOMIC DNA]</scope>
    <source>
        <strain evidence="4">UH-Slu-Lm8-n1</strain>
    </source>
</reference>
<gene>
    <name evidence="3" type="ORF">CY34DRAFT_82175</name>
</gene>
<feature type="domain" description="GPI inositol-deacylase transmembrane" evidence="2">
    <location>
        <begin position="1"/>
        <end position="50"/>
    </location>
</feature>
<dbReference type="AlphaFoldDB" id="A0A0C9ZZY4"/>
<dbReference type="EMBL" id="KN835218">
    <property type="protein sequence ID" value="KIK43230.1"/>
    <property type="molecule type" value="Genomic_DNA"/>
</dbReference>
<feature type="chain" id="PRO_5002207311" description="GPI inositol-deacylase transmembrane domain-containing protein" evidence="1">
    <location>
        <begin position="26"/>
        <end position="57"/>
    </location>
</feature>
<accession>A0A0C9ZZY4</accession>
<name>A0A0C9ZZY4_9AGAM</name>
<keyword evidence="1" id="KW-0732">Signal</keyword>
<sequence>MTWLLPLSMPVLTVWVRTLMTAGYTAPFNGDHNVFKVVPFLVLVEFTSRRKSALLLH</sequence>
<dbReference type="InterPro" id="IPR056824">
    <property type="entry name" value="PGAP1_TMD"/>
</dbReference>
<organism evidence="3 4">
    <name type="scientific">Suillus luteus UH-Slu-Lm8-n1</name>
    <dbReference type="NCBI Taxonomy" id="930992"/>
    <lineage>
        <taxon>Eukaryota</taxon>
        <taxon>Fungi</taxon>
        <taxon>Dikarya</taxon>
        <taxon>Basidiomycota</taxon>
        <taxon>Agaricomycotina</taxon>
        <taxon>Agaricomycetes</taxon>
        <taxon>Agaricomycetidae</taxon>
        <taxon>Boletales</taxon>
        <taxon>Suillineae</taxon>
        <taxon>Suillaceae</taxon>
        <taxon>Suillus</taxon>
    </lineage>
</organism>
<protein>
    <recommendedName>
        <fullName evidence="2">GPI inositol-deacylase transmembrane domain-containing protein</fullName>
    </recommendedName>
</protein>
<dbReference type="InParanoid" id="A0A0C9ZZY4"/>
<dbReference type="HOGENOM" id="CLU_2998064_0_0_1"/>
<reference evidence="3 4" key="1">
    <citation type="submission" date="2014-04" db="EMBL/GenBank/DDBJ databases">
        <authorList>
            <consortium name="DOE Joint Genome Institute"/>
            <person name="Kuo A."/>
            <person name="Ruytinx J."/>
            <person name="Rineau F."/>
            <person name="Colpaert J."/>
            <person name="Kohler A."/>
            <person name="Nagy L.G."/>
            <person name="Floudas D."/>
            <person name="Copeland A."/>
            <person name="Barry K.W."/>
            <person name="Cichocki N."/>
            <person name="Veneault-Fourrey C."/>
            <person name="LaButti K."/>
            <person name="Lindquist E.A."/>
            <person name="Lipzen A."/>
            <person name="Lundell T."/>
            <person name="Morin E."/>
            <person name="Murat C."/>
            <person name="Sun H."/>
            <person name="Tunlid A."/>
            <person name="Henrissat B."/>
            <person name="Grigoriev I.V."/>
            <person name="Hibbett D.S."/>
            <person name="Martin F."/>
            <person name="Nordberg H.P."/>
            <person name="Cantor M.N."/>
            <person name="Hua S.X."/>
        </authorList>
    </citation>
    <scope>NUCLEOTIDE SEQUENCE [LARGE SCALE GENOMIC DNA]</scope>
    <source>
        <strain evidence="3 4">UH-Slu-Lm8-n1</strain>
    </source>
</reference>
<evidence type="ECO:0000259" key="2">
    <source>
        <dbReference type="Pfam" id="PF25140"/>
    </source>
</evidence>
<dbReference type="STRING" id="930992.A0A0C9ZZY4"/>
<evidence type="ECO:0000313" key="4">
    <source>
        <dbReference type="Proteomes" id="UP000054485"/>
    </source>
</evidence>
<dbReference type="Proteomes" id="UP000054485">
    <property type="component" value="Unassembled WGS sequence"/>
</dbReference>